<keyword evidence="2" id="KW-0812">Transmembrane</keyword>
<protein>
    <recommendedName>
        <fullName evidence="5">LPXTG-motif cell wall-anchored protein</fullName>
    </recommendedName>
</protein>
<dbReference type="EMBL" id="JBHTLK010000186">
    <property type="protein sequence ID" value="MFD1150812.1"/>
    <property type="molecule type" value="Genomic_DNA"/>
</dbReference>
<evidence type="ECO:0000256" key="1">
    <source>
        <dbReference type="SAM" id="MobiDB-lite"/>
    </source>
</evidence>
<accession>A0ABW3R124</accession>
<keyword evidence="4" id="KW-1185">Reference proteome</keyword>
<feature type="compositionally biased region" description="Low complexity" evidence="1">
    <location>
        <begin position="193"/>
        <end position="206"/>
    </location>
</feature>
<keyword evidence="2" id="KW-1133">Transmembrane helix</keyword>
<organism evidence="3 4">
    <name type="scientific">Saccharothrix hoggarensis</name>
    <dbReference type="NCBI Taxonomy" id="913853"/>
    <lineage>
        <taxon>Bacteria</taxon>
        <taxon>Bacillati</taxon>
        <taxon>Actinomycetota</taxon>
        <taxon>Actinomycetes</taxon>
        <taxon>Pseudonocardiales</taxon>
        <taxon>Pseudonocardiaceae</taxon>
        <taxon>Saccharothrix</taxon>
    </lineage>
</organism>
<evidence type="ECO:0008006" key="5">
    <source>
        <dbReference type="Google" id="ProtNLM"/>
    </source>
</evidence>
<feature type="compositionally biased region" description="Low complexity" evidence="1">
    <location>
        <begin position="233"/>
        <end position="252"/>
    </location>
</feature>
<evidence type="ECO:0000256" key="2">
    <source>
        <dbReference type="SAM" id="Phobius"/>
    </source>
</evidence>
<proteinExistence type="predicted"/>
<evidence type="ECO:0000313" key="3">
    <source>
        <dbReference type="EMBL" id="MFD1150812.1"/>
    </source>
</evidence>
<gene>
    <name evidence="3" type="ORF">ACFQ3T_27100</name>
</gene>
<feature type="transmembrane region" description="Helical" evidence="2">
    <location>
        <begin position="268"/>
        <end position="287"/>
    </location>
</feature>
<evidence type="ECO:0000313" key="4">
    <source>
        <dbReference type="Proteomes" id="UP001597168"/>
    </source>
</evidence>
<dbReference type="Proteomes" id="UP001597168">
    <property type="component" value="Unassembled WGS sequence"/>
</dbReference>
<reference evidence="4" key="1">
    <citation type="journal article" date="2019" name="Int. J. Syst. Evol. Microbiol.">
        <title>The Global Catalogue of Microorganisms (GCM) 10K type strain sequencing project: providing services to taxonomists for standard genome sequencing and annotation.</title>
        <authorList>
            <consortium name="The Broad Institute Genomics Platform"/>
            <consortium name="The Broad Institute Genome Sequencing Center for Infectious Disease"/>
            <person name="Wu L."/>
            <person name="Ma J."/>
        </authorList>
    </citation>
    <scope>NUCLEOTIDE SEQUENCE [LARGE SCALE GENOMIC DNA]</scope>
    <source>
        <strain evidence="4">CCUG 60214</strain>
    </source>
</reference>
<feature type="compositionally biased region" description="Acidic residues" evidence="1">
    <location>
        <begin position="220"/>
        <end position="229"/>
    </location>
</feature>
<keyword evidence="2" id="KW-0472">Membrane</keyword>
<comment type="caution">
    <text evidence="3">The sequence shown here is derived from an EMBL/GenBank/DDBJ whole genome shotgun (WGS) entry which is preliminary data.</text>
</comment>
<feature type="compositionally biased region" description="Acidic residues" evidence="1">
    <location>
        <begin position="177"/>
        <end position="192"/>
    </location>
</feature>
<name>A0ABW3R124_9PSEU</name>
<feature type="region of interest" description="Disordered" evidence="1">
    <location>
        <begin position="174"/>
        <end position="252"/>
    </location>
</feature>
<dbReference type="RefSeq" id="WP_380727238.1">
    <property type="nucleotide sequence ID" value="NZ_JBHTLK010000186.1"/>
</dbReference>
<sequence>MRFDPPVSPRTLRSSTMRMTTRRLFGAATLLALTTSGLLGGTASATGNDTRQPGDKRAVMGDKNLEWNHPDACKTAGLAGTAVDGDPKDAKTPTLPHTADGKRSITITGGLEGYTVTGVVVKGGPAYNVYFVDAPEGIEPLGDLNWTELHAPTTSSGSPADISHWFFCVEKVTTPEEPGEENPGDNPGEENPGDNPGDTPGDTPGDNPGGDTPGDTPGDNPDDNPDESESVVPTPTESAAGTPTTTTTAPAVAAGANDDDLANTGFDGGWMLFVGLGLVAAGAAFVASPKLRGLIRR</sequence>